<feature type="domain" description="C2H2-type" evidence="13">
    <location>
        <begin position="866"/>
        <end position="886"/>
    </location>
</feature>
<gene>
    <name evidence="14" type="ORF">PODANS_2_9100</name>
</gene>
<feature type="region of interest" description="Disordered" evidence="12">
    <location>
        <begin position="101"/>
        <end position="132"/>
    </location>
</feature>
<dbReference type="Gene3D" id="3.30.160.60">
    <property type="entry name" value="Classic Zinc Finger"/>
    <property type="match status" value="1"/>
</dbReference>
<dbReference type="eggNOG" id="KOG1840">
    <property type="taxonomic scope" value="Eukaryota"/>
</dbReference>
<dbReference type="EMBL" id="CU640366">
    <property type="protein sequence ID" value="CAP73541.1"/>
    <property type="molecule type" value="Genomic_DNA"/>
</dbReference>
<keyword evidence="5" id="KW-0677">Repeat</keyword>
<feature type="compositionally biased region" description="Basic and acidic residues" evidence="12">
    <location>
        <begin position="1188"/>
        <end position="1199"/>
    </location>
</feature>
<feature type="compositionally biased region" description="Polar residues" evidence="12">
    <location>
        <begin position="975"/>
        <end position="994"/>
    </location>
</feature>
<dbReference type="InterPro" id="IPR011990">
    <property type="entry name" value="TPR-like_helical_dom_sf"/>
</dbReference>
<evidence type="ECO:0000256" key="12">
    <source>
        <dbReference type="SAM" id="MobiDB-lite"/>
    </source>
</evidence>
<dbReference type="InterPro" id="IPR036770">
    <property type="entry name" value="Ankyrin_rpt-contain_sf"/>
</dbReference>
<feature type="repeat" description="ANK" evidence="10">
    <location>
        <begin position="684"/>
        <end position="716"/>
    </location>
</feature>
<keyword evidence="9" id="KW-0206">Cytoskeleton</keyword>
<proteinExistence type="inferred from homology"/>
<dbReference type="PROSITE" id="PS50088">
    <property type="entry name" value="ANK_REPEAT"/>
    <property type="match status" value="2"/>
</dbReference>
<reference evidence="14 16" key="1">
    <citation type="journal article" date="2008" name="Genome Biol.">
        <title>The genome sequence of the model ascomycete fungus Podospora anserina.</title>
        <authorList>
            <person name="Espagne E."/>
            <person name="Lespinet O."/>
            <person name="Malagnac F."/>
            <person name="Da Silva C."/>
            <person name="Jaillon O."/>
            <person name="Porcel B.M."/>
            <person name="Couloux A."/>
            <person name="Aury J.-M."/>
            <person name="Segurens B."/>
            <person name="Poulain J."/>
            <person name="Anthouard V."/>
            <person name="Grossetete S."/>
            <person name="Khalili H."/>
            <person name="Coppin E."/>
            <person name="Dequard-Chablat M."/>
            <person name="Picard M."/>
            <person name="Contamine V."/>
            <person name="Arnaise S."/>
            <person name="Bourdais A."/>
            <person name="Berteaux-Lecellier V."/>
            <person name="Gautheret D."/>
            <person name="de Vries R.P."/>
            <person name="Battaglia E."/>
            <person name="Coutinho P.M."/>
            <person name="Danchin E.G.J."/>
            <person name="Henrissat B."/>
            <person name="El Khoury R."/>
            <person name="Sainsard-Chanet A."/>
            <person name="Boivin A."/>
            <person name="Pinan-Lucarre B."/>
            <person name="Sellem C.H."/>
            <person name="Debuchy R."/>
            <person name="Wincker P."/>
            <person name="Weissenbach J."/>
            <person name="Silar P."/>
        </authorList>
    </citation>
    <scope>NUCLEOTIDE SEQUENCE [LARGE SCALE GENOMIC DNA]</scope>
    <source>
        <strain evidence="16">S / ATCC MYA-4624 / DSM 980 / FGSC 10383</strain>
        <strain evidence="14">S mat+</strain>
    </source>
</reference>
<feature type="region of interest" description="Disordered" evidence="12">
    <location>
        <begin position="254"/>
        <end position="282"/>
    </location>
</feature>
<feature type="region of interest" description="Disordered" evidence="12">
    <location>
        <begin position="950"/>
        <end position="1009"/>
    </location>
</feature>
<dbReference type="PANTHER" id="PTHR45783">
    <property type="entry name" value="KINESIN LIGHT CHAIN"/>
    <property type="match status" value="1"/>
</dbReference>
<keyword evidence="10" id="KW-0040">ANK repeat</keyword>
<keyword evidence="11" id="KW-0863">Zinc-finger</keyword>
<evidence type="ECO:0000313" key="16">
    <source>
        <dbReference type="Proteomes" id="UP000001197"/>
    </source>
</evidence>
<feature type="region of interest" description="Disordered" evidence="12">
    <location>
        <begin position="1096"/>
        <end position="1199"/>
    </location>
</feature>
<dbReference type="SMART" id="SM00028">
    <property type="entry name" value="TPR"/>
    <property type="match status" value="7"/>
</dbReference>
<evidence type="ECO:0000256" key="11">
    <source>
        <dbReference type="PROSITE-ProRule" id="PRU00042"/>
    </source>
</evidence>
<dbReference type="Gene3D" id="1.25.40.10">
    <property type="entry name" value="Tetratricopeptide repeat domain"/>
    <property type="match status" value="3"/>
</dbReference>
<keyword evidence="6" id="KW-0802">TPR repeat</keyword>
<dbReference type="Gene3D" id="1.25.40.20">
    <property type="entry name" value="Ankyrin repeat-containing domain"/>
    <property type="match status" value="1"/>
</dbReference>
<dbReference type="InterPro" id="IPR002110">
    <property type="entry name" value="Ankyrin_rpt"/>
</dbReference>
<evidence type="ECO:0000256" key="6">
    <source>
        <dbReference type="ARBA" id="ARBA00022803"/>
    </source>
</evidence>
<dbReference type="PROSITE" id="PS50297">
    <property type="entry name" value="ANK_REP_REGION"/>
    <property type="match status" value="2"/>
</dbReference>
<keyword evidence="3" id="KW-0963">Cytoplasm</keyword>
<keyword evidence="4" id="KW-0493">Microtubule</keyword>
<comment type="similarity">
    <text evidence="2">Belongs to the kinesin light chain family.</text>
</comment>
<dbReference type="Pfam" id="PF13424">
    <property type="entry name" value="TPR_12"/>
    <property type="match status" value="3"/>
</dbReference>
<dbReference type="SUPFAM" id="SSF48403">
    <property type="entry name" value="Ankyrin repeat"/>
    <property type="match status" value="1"/>
</dbReference>
<dbReference type="SUPFAM" id="SSF48452">
    <property type="entry name" value="TPR-like"/>
    <property type="match status" value="4"/>
</dbReference>
<evidence type="ECO:0000256" key="9">
    <source>
        <dbReference type="ARBA" id="ARBA00023212"/>
    </source>
</evidence>
<dbReference type="PANTHER" id="PTHR45783:SF3">
    <property type="entry name" value="KINESIN LIGHT CHAIN"/>
    <property type="match status" value="1"/>
</dbReference>
<feature type="region of interest" description="Disordered" evidence="12">
    <location>
        <begin position="504"/>
        <end position="552"/>
    </location>
</feature>
<dbReference type="Proteomes" id="UP000001197">
    <property type="component" value="Chromosome 2"/>
</dbReference>
<dbReference type="EMBL" id="FO904937">
    <property type="protein sequence ID" value="CDP25944.1"/>
    <property type="molecule type" value="Genomic_DNA"/>
</dbReference>
<dbReference type="InterPro" id="IPR013087">
    <property type="entry name" value="Znf_C2H2_type"/>
</dbReference>
<keyword evidence="11" id="KW-0479">Metal-binding</keyword>
<dbReference type="SMART" id="SM00248">
    <property type="entry name" value="ANK"/>
    <property type="match status" value="3"/>
</dbReference>
<dbReference type="OrthoDB" id="20872at2759"/>
<dbReference type="GO" id="GO:0019894">
    <property type="term" value="F:kinesin binding"/>
    <property type="evidence" value="ECO:0007669"/>
    <property type="project" value="TreeGrafter"/>
</dbReference>
<dbReference type="VEuPathDB" id="FungiDB:PODANS_2_9100"/>
<dbReference type="GO" id="GO:0005874">
    <property type="term" value="C:microtubule"/>
    <property type="evidence" value="ECO:0007669"/>
    <property type="project" value="UniProtKB-KW"/>
</dbReference>
<dbReference type="STRING" id="515849.B2B6W3"/>
<dbReference type="HOGENOM" id="CLU_241174_0_0_1"/>
<keyword evidence="16" id="KW-1185">Reference proteome</keyword>
<keyword evidence="8" id="KW-0505">Motor protein</keyword>
<evidence type="ECO:0000256" key="7">
    <source>
        <dbReference type="ARBA" id="ARBA00023054"/>
    </source>
</evidence>
<dbReference type="GeneID" id="6195971"/>
<dbReference type="GO" id="GO:0005871">
    <property type="term" value="C:kinesin complex"/>
    <property type="evidence" value="ECO:0007669"/>
    <property type="project" value="InterPro"/>
</dbReference>
<feature type="compositionally biased region" description="Polar residues" evidence="12">
    <location>
        <begin position="255"/>
        <end position="269"/>
    </location>
</feature>
<evidence type="ECO:0000256" key="1">
    <source>
        <dbReference type="ARBA" id="ARBA00004245"/>
    </source>
</evidence>
<feature type="compositionally biased region" description="Polar residues" evidence="12">
    <location>
        <begin position="1124"/>
        <end position="1178"/>
    </location>
</feature>
<evidence type="ECO:0000256" key="5">
    <source>
        <dbReference type="ARBA" id="ARBA00022737"/>
    </source>
</evidence>
<organism evidence="14">
    <name type="scientific">Podospora anserina (strain S / ATCC MYA-4624 / DSM 980 / FGSC 10383)</name>
    <name type="common">Pleurage anserina</name>
    <dbReference type="NCBI Taxonomy" id="515849"/>
    <lineage>
        <taxon>Eukaryota</taxon>
        <taxon>Fungi</taxon>
        <taxon>Dikarya</taxon>
        <taxon>Ascomycota</taxon>
        <taxon>Pezizomycotina</taxon>
        <taxon>Sordariomycetes</taxon>
        <taxon>Sordariomycetidae</taxon>
        <taxon>Sordariales</taxon>
        <taxon>Podosporaceae</taxon>
        <taxon>Podospora</taxon>
        <taxon>Podospora anserina</taxon>
    </lineage>
</organism>
<reference evidence="14" key="2">
    <citation type="submission" date="2008-07" db="EMBL/GenBank/DDBJ databases">
        <authorList>
            <person name="Genoscope - CEA"/>
        </authorList>
    </citation>
    <scope>NUCLEOTIDE SEQUENCE</scope>
    <source>
        <strain evidence="14">S mat+</strain>
    </source>
</reference>
<accession>B2B6W3</accession>
<dbReference type="InParanoid" id="B2B6W3"/>
<dbReference type="PROSITE" id="PS50157">
    <property type="entry name" value="ZINC_FINGER_C2H2_2"/>
    <property type="match status" value="1"/>
</dbReference>
<dbReference type="RefSeq" id="XP_001911713.1">
    <property type="nucleotide sequence ID" value="XM_001911678.1"/>
</dbReference>
<feature type="compositionally biased region" description="Basic and acidic residues" evidence="12">
    <location>
        <begin position="506"/>
        <end position="515"/>
    </location>
</feature>
<evidence type="ECO:0000256" key="8">
    <source>
        <dbReference type="ARBA" id="ARBA00023175"/>
    </source>
</evidence>
<reference evidence="15" key="4">
    <citation type="submission" date="2014-09" db="EMBL/GenBank/DDBJ databases">
        <title>Maintaining two mating types: Structure of the mating type locus and its role in heterokaryosis in Podospora anserina.</title>
        <authorList>
            <person name="Grognet P."/>
            <person name="Bidard F."/>
            <person name="Kuchly C."/>
            <person name="Chan Ho Tong L."/>
            <person name="Coppin E."/>
            <person name="Ait Benkhali J."/>
            <person name="Couloux A."/>
            <person name="Wincker P."/>
            <person name="Debuchy R."/>
            <person name="Silar P."/>
        </authorList>
    </citation>
    <scope>NUCLEOTIDE SEQUENCE</scope>
</reference>
<keyword evidence="7" id="KW-0175">Coiled coil</keyword>
<feature type="compositionally biased region" description="Low complexity" evidence="12">
    <location>
        <begin position="105"/>
        <end position="119"/>
    </location>
</feature>
<dbReference type="Pfam" id="PF26082">
    <property type="entry name" value="zf-C2H2_AcuF"/>
    <property type="match status" value="1"/>
</dbReference>
<keyword evidence="11" id="KW-0862">Zinc</keyword>
<dbReference type="GO" id="GO:0007018">
    <property type="term" value="P:microtubule-based movement"/>
    <property type="evidence" value="ECO:0007669"/>
    <property type="project" value="TreeGrafter"/>
</dbReference>
<dbReference type="Pfam" id="PF12796">
    <property type="entry name" value="Ank_2"/>
    <property type="match status" value="1"/>
</dbReference>
<dbReference type="GO" id="GO:0005737">
    <property type="term" value="C:cytoplasm"/>
    <property type="evidence" value="ECO:0007669"/>
    <property type="project" value="TreeGrafter"/>
</dbReference>
<evidence type="ECO:0000256" key="10">
    <source>
        <dbReference type="PROSITE-ProRule" id="PRU00023"/>
    </source>
</evidence>
<dbReference type="PRINTS" id="PR00381">
    <property type="entry name" value="KINESINLIGHT"/>
</dbReference>
<protein>
    <submittedName>
        <fullName evidence="14">Podospora anserina S mat+ genomic DNA chromosome 2, supercontig 2</fullName>
    </submittedName>
</protein>
<feature type="compositionally biased region" description="Polar residues" evidence="12">
    <location>
        <begin position="517"/>
        <end position="548"/>
    </location>
</feature>
<dbReference type="InterPro" id="IPR058925">
    <property type="entry name" value="zf-C2H2_AcuF"/>
</dbReference>
<evidence type="ECO:0000256" key="4">
    <source>
        <dbReference type="ARBA" id="ARBA00022701"/>
    </source>
</evidence>
<name>B2B6W3_PODAN</name>
<evidence type="ECO:0000256" key="3">
    <source>
        <dbReference type="ARBA" id="ARBA00022490"/>
    </source>
</evidence>
<dbReference type="eggNOG" id="KOG4369">
    <property type="taxonomic scope" value="Eukaryota"/>
</dbReference>
<dbReference type="InterPro" id="IPR019734">
    <property type="entry name" value="TPR_rpt"/>
</dbReference>
<dbReference type="PROSITE" id="PS00028">
    <property type="entry name" value="ZINC_FINGER_C2H2_1"/>
    <property type="match status" value="1"/>
</dbReference>
<dbReference type="GO" id="GO:0008270">
    <property type="term" value="F:zinc ion binding"/>
    <property type="evidence" value="ECO:0007669"/>
    <property type="project" value="UniProtKB-KW"/>
</dbReference>
<evidence type="ECO:0000313" key="14">
    <source>
        <dbReference type="EMBL" id="CAP73541.1"/>
    </source>
</evidence>
<comment type="subcellular location">
    <subcellularLocation>
        <location evidence="1">Cytoplasm</location>
        <location evidence="1">Cytoskeleton</location>
    </subcellularLocation>
</comment>
<sequence>MDGPALYRAGKRVFQVFESLLNLHSGTLQTHFTKEEQRFRLCAHSLGLHHQGHSSLDYRVRDAVLVKSQLLRLLSALLNHLENTLAVLKGDRLPFEQQARDLETQSSSDNDSSRSSNQSAIGSVSSEESTHELDFRQNGITETINALYGLAARIRSPRNRPERATQELFRHIAAHEREQYINERAEVEIVILVHRHKQYLVQTFQPSQNSTIHNDILDKYASASNHLLRRIGMANVRRRQQFIYWKEHTARISRDPTQTVRPTGSNKPATSEALFRTGNTPGATVHLATPSAISRHEHSEATSATRLDESKFRFDDNESVFSYQSHASTAVIPATQNQLVLQWPPTPKDLLSSDYFTCPYCHVLCPGRYLGEKAWKAHLIHDLQPYQCTHEVCQDSHRLYGSYREWIDHENIHTKSWHCDNHVAPTEFEKQEEFISHIEKFHPDAKPELFSPELMAAAFRPSTKPLRPCPLCPTGFEDNKIMHEHIKGHLERLAHHCLPADPFNKNQHDGLRETADSDSQAVRNDENSQVFSETSLQWPDDTNVQESPSPDEYTATHKFEDIRLQFQPVQLGRESAEAWLKAVTPDASGAPESSFSQTLPLRFSEYSQLPEYAENRSWREPSFQTSTFRNSHFNVAHYNSPDFQPEEYRPEGDDTRNRTTATQVDHLEMEKIPDIVTDAEETQRLDSLLLKAVVAGDTDLTKLLLNKGANVSLKDNSVGSPLHAAISLGHLEVVQLLLDHGADIDAKSIRHGGAFRAAVIRGHQEIVQLLLHREAAIDFKSDEFANMIRAASALGHQAVVQLLLDKREEVTGEMAEESLIGATGMGKLLAWRSPLSGVESREWHSNEEHILHQDKDSLTAENQQPYKCHTCGKGFGREDYLAIHEKPCKCPVEGCAASTAERKDLDRHIWTHHLDYARENNIPSEVPAACDWPGCNYRGRLDNLKRHKNNSHHWKHAPDDEVNFPGTAAADSQPDIANQSKPSKPSNTDPSSEDIQPHKCPVEGCTTSKSEEKDISRHIWTYHPDYAQENNISDTDRVECGWPGCWWRGRRDNLKRHKDTMKHWEASDNELVSEEKPSGVQACDWPGCQYTYAGKKKSNLKRHKDRHQHWIRPSDASPGEENSLESSPTTATNSRPSQKQSLEQHTQDRAPSTDSTTHVINDKTSQPQGISPGDSSADQWDGSPENTPEEKNLSKERDSGLDQLVTELGPELLSEASREKLQSPSEQRLLVWQLEDDVKRLQNDLGEEHPETLEKMSKLALSCAENQDFETAATWQEKVYKSYEVLYGNEHPDTASSMADLAETYTHLARLEESEVLRKKVLEIRTWTLGEDHPDTIVAILRLASTCCSDRYFDEAEELRTQALERRKRLQREDDPGIMSAMAELGTSYYKQGRFKEAEVLQFEVWNLREKVLGKEHPDTLTSINNLALVLDSQGKYEEAEQMHRQTLQLREKVLGKEHPDTFNSMNNLAGVLKSQGKYEEAEQMHWQTLQLCEKVLGKEHPNTLTSMNNLAGVLKSQGKYEEAEQMHWQTLQLCEKVLGKEHPNTLTSMNNLASILTSQGKYEEAEQMHRQELQLCEKVLGKEHPDTLTSMNNLAHILNSQGKYEEAEQMHRQTLQLREKVLGKEHPDTLTSMNNLARVLNSQGKYEEAEQMHRQTLQLREKVLGKEHPDTLTYKEELTQTWDLREVAES</sequence>
<feature type="repeat" description="ANK" evidence="10">
    <location>
        <begin position="717"/>
        <end position="749"/>
    </location>
</feature>
<dbReference type="KEGG" id="pan:PODANSg8758"/>
<reference evidence="16" key="3">
    <citation type="journal article" date="2014" name="Genetics">
        <title>Maintaining two mating types: Structure of the mating type locus and its role in heterokaryosis in Podospora anserina.</title>
        <authorList>
            <person name="Grognet P."/>
            <person name="Bidard F."/>
            <person name="Kuchly C."/>
            <person name="Tong L.C.H."/>
            <person name="Coppin E."/>
            <person name="Benkhali J.A."/>
            <person name="Couloux A."/>
            <person name="Wincker P."/>
            <person name="Debuchy R."/>
            <person name="Silar P."/>
        </authorList>
    </citation>
    <scope>GENOME REANNOTATION</scope>
    <source>
        <strain evidence="16">S / ATCC MYA-4624 / DSM 980 / FGSC 10383</strain>
    </source>
</reference>
<dbReference type="InterPro" id="IPR002151">
    <property type="entry name" value="Kinesin_light"/>
</dbReference>
<evidence type="ECO:0000313" key="15">
    <source>
        <dbReference type="EMBL" id="CDP25944.1"/>
    </source>
</evidence>
<dbReference type="Pfam" id="PF13374">
    <property type="entry name" value="TPR_10"/>
    <property type="match status" value="3"/>
</dbReference>
<feature type="compositionally biased region" description="Basic residues" evidence="12">
    <location>
        <begin position="1096"/>
        <end position="1110"/>
    </location>
</feature>
<evidence type="ECO:0000256" key="2">
    <source>
        <dbReference type="ARBA" id="ARBA00009622"/>
    </source>
</evidence>
<dbReference type="SMART" id="SM00355">
    <property type="entry name" value="ZnF_C2H2"/>
    <property type="match status" value="8"/>
</dbReference>
<evidence type="ECO:0000259" key="13">
    <source>
        <dbReference type="PROSITE" id="PS50157"/>
    </source>
</evidence>